<evidence type="ECO:0000313" key="2">
    <source>
        <dbReference type="EMBL" id="MDM5272102.1"/>
    </source>
</evidence>
<dbReference type="InterPro" id="IPR031876">
    <property type="entry name" value="DUF4760"/>
</dbReference>
<keyword evidence="3" id="KW-1185">Reference proteome</keyword>
<feature type="transmembrane region" description="Helical" evidence="1">
    <location>
        <begin position="27"/>
        <end position="45"/>
    </location>
</feature>
<gene>
    <name evidence="2" type="ORF">PGH07_07910</name>
</gene>
<organism evidence="2 3">
    <name type="scientific">Sulfurovum zhangzhouensis</name>
    <dbReference type="NCBI Taxonomy" id="3019067"/>
    <lineage>
        <taxon>Bacteria</taxon>
        <taxon>Pseudomonadati</taxon>
        <taxon>Campylobacterota</taxon>
        <taxon>Epsilonproteobacteria</taxon>
        <taxon>Campylobacterales</taxon>
        <taxon>Sulfurovaceae</taxon>
        <taxon>Sulfurovum</taxon>
    </lineage>
</organism>
<sequence>MKWYEHLSDICFCKKNAKWCGTIERHAAWTLLGFFTGAAVFGWLSGFSETTIDVLKVITGGLIAVSAGIAAQQFRFNRKQAEKANRWNTKQLAATQMHASRKVIKEAISDLHGKFEILEQKGPYSLYEIHDAIGVMLSSGKFVFHGEETEDDIKLIPDEQHEKSKYRAISFRKDVNGREIKDNILKYLGEYEYICVSLNNKIFDEETVRMFLEYGIIRAFMIFENYIDHLQKVHGDKTTYLELQTVATRYINDNGQTS</sequence>
<protein>
    <submittedName>
        <fullName evidence="2">DUF4760 domain-containing protein</fullName>
    </submittedName>
</protein>
<keyword evidence="1" id="KW-0472">Membrane</keyword>
<name>A0ABT7QZ37_9BACT</name>
<dbReference type="RefSeq" id="WP_289413850.1">
    <property type="nucleotide sequence ID" value="NZ_JAQIBD010000002.1"/>
</dbReference>
<keyword evidence="1" id="KW-0812">Transmembrane</keyword>
<feature type="transmembrane region" description="Helical" evidence="1">
    <location>
        <begin position="57"/>
        <end position="76"/>
    </location>
</feature>
<comment type="caution">
    <text evidence="2">The sequence shown here is derived from an EMBL/GenBank/DDBJ whole genome shotgun (WGS) entry which is preliminary data.</text>
</comment>
<reference evidence="2" key="1">
    <citation type="submission" date="2023-01" db="EMBL/GenBank/DDBJ databases">
        <title>Sulfurovum sp. zt1-1 genome assembly.</title>
        <authorList>
            <person name="Wang J."/>
        </authorList>
    </citation>
    <scope>NUCLEOTIDE SEQUENCE</scope>
    <source>
        <strain evidence="2">Zt1-1</strain>
    </source>
</reference>
<dbReference type="Proteomes" id="UP001169069">
    <property type="component" value="Unassembled WGS sequence"/>
</dbReference>
<keyword evidence="1" id="KW-1133">Transmembrane helix</keyword>
<proteinExistence type="predicted"/>
<dbReference type="EMBL" id="JAQIBD010000002">
    <property type="protein sequence ID" value="MDM5272102.1"/>
    <property type="molecule type" value="Genomic_DNA"/>
</dbReference>
<evidence type="ECO:0000313" key="3">
    <source>
        <dbReference type="Proteomes" id="UP001169069"/>
    </source>
</evidence>
<evidence type="ECO:0000256" key="1">
    <source>
        <dbReference type="SAM" id="Phobius"/>
    </source>
</evidence>
<accession>A0ABT7QZ37</accession>
<dbReference type="Pfam" id="PF15956">
    <property type="entry name" value="DUF4760"/>
    <property type="match status" value="1"/>
</dbReference>